<name>A0A4Y3KBU4_CELUD</name>
<reference evidence="2 3" key="1">
    <citation type="submission" date="2019-06" db="EMBL/GenBank/DDBJ databases">
        <title>Whole genome shotgun sequence of Cellulomonas uda NBRC 3747.</title>
        <authorList>
            <person name="Hosoyama A."/>
            <person name="Uohara A."/>
            <person name="Ohji S."/>
            <person name="Ichikawa N."/>
        </authorList>
    </citation>
    <scope>NUCLEOTIDE SEQUENCE [LARGE SCALE GENOMIC DNA]</scope>
    <source>
        <strain evidence="2 3">NBRC 3747</strain>
    </source>
</reference>
<proteinExistence type="predicted"/>
<organism evidence="2 3">
    <name type="scientific">Cellulomonas uda</name>
    <dbReference type="NCBI Taxonomy" id="1714"/>
    <lineage>
        <taxon>Bacteria</taxon>
        <taxon>Bacillati</taxon>
        <taxon>Actinomycetota</taxon>
        <taxon>Actinomycetes</taxon>
        <taxon>Micrococcales</taxon>
        <taxon>Cellulomonadaceae</taxon>
        <taxon>Cellulomonas</taxon>
    </lineage>
</organism>
<dbReference type="RefSeq" id="WP_166771990.1">
    <property type="nucleotide sequence ID" value="NZ_BJLP01000028.1"/>
</dbReference>
<accession>A0A4Y3KBU4</accession>
<feature type="domain" description="Helix-turn-helix" evidence="1">
    <location>
        <begin position="5"/>
        <end position="58"/>
    </location>
</feature>
<dbReference type="InterPro" id="IPR041657">
    <property type="entry name" value="HTH_17"/>
</dbReference>
<evidence type="ECO:0000313" key="2">
    <source>
        <dbReference type="EMBL" id="GEA81412.1"/>
    </source>
</evidence>
<keyword evidence="3" id="KW-1185">Reference proteome</keyword>
<dbReference type="EMBL" id="BJLP01000028">
    <property type="protein sequence ID" value="GEA81412.1"/>
    <property type="molecule type" value="Genomic_DNA"/>
</dbReference>
<dbReference type="InterPro" id="IPR010093">
    <property type="entry name" value="SinI_DNA-bd"/>
</dbReference>
<dbReference type="GO" id="GO:0003677">
    <property type="term" value="F:DNA binding"/>
    <property type="evidence" value="ECO:0007669"/>
    <property type="project" value="InterPro"/>
</dbReference>
<sequence>MSKEVLNVRETAELLGLTPEGVRELARRGEIPAMRFGSGRRSPYRFRRSSLEAWMEGKEVARRLHAVRDL</sequence>
<protein>
    <recommendedName>
        <fullName evidence="1">Helix-turn-helix domain-containing protein</fullName>
    </recommendedName>
</protein>
<dbReference type="Pfam" id="PF12728">
    <property type="entry name" value="HTH_17"/>
    <property type="match status" value="1"/>
</dbReference>
<dbReference type="InterPro" id="IPR009061">
    <property type="entry name" value="DNA-bd_dom_put_sf"/>
</dbReference>
<dbReference type="AlphaFoldDB" id="A0A4Y3KBU4"/>
<evidence type="ECO:0000313" key="3">
    <source>
        <dbReference type="Proteomes" id="UP000315842"/>
    </source>
</evidence>
<gene>
    <name evidence="2" type="ORF">CUD01_18560</name>
</gene>
<comment type="caution">
    <text evidence="2">The sequence shown here is derived from an EMBL/GenBank/DDBJ whole genome shotgun (WGS) entry which is preliminary data.</text>
</comment>
<dbReference type="NCBIfam" id="TIGR01764">
    <property type="entry name" value="excise"/>
    <property type="match status" value="1"/>
</dbReference>
<dbReference type="SUPFAM" id="SSF46955">
    <property type="entry name" value="Putative DNA-binding domain"/>
    <property type="match status" value="1"/>
</dbReference>
<dbReference type="InterPro" id="IPR036388">
    <property type="entry name" value="WH-like_DNA-bd_sf"/>
</dbReference>
<evidence type="ECO:0000259" key="1">
    <source>
        <dbReference type="Pfam" id="PF12728"/>
    </source>
</evidence>
<dbReference type="Gene3D" id="1.10.10.10">
    <property type="entry name" value="Winged helix-like DNA-binding domain superfamily/Winged helix DNA-binding domain"/>
    <property type="match status" value="1"/>
</dbReference>
<dbReference type="Proteomes" id="UP000315842">
    <property type="component" value="Unassembled WGS sequence"/>
</dbReference>